<feature type="repeat" description="TPR" evidence="3">
    <location>
        <begin position="104"/>
        <end position="137"/>
    </location>
</feature>
<organism evidence="6 7">
    <name type="scientific">Persicobacter diffluens</name>
    <dbReference type="NCBI Taxonomy" id="981"/>
    <lineage>
        <taxon>Bacteria</taxon>
        <taxon>Pseudomonadati</taxon>
        <taxon>Bacteroidota</taxon>
        <taxon>Cytophagia</taxon>
        <taxon>Cytophagales</taxon>
        <taxon>Persicobacteraceae</taxon>
        <taxon>Persicobacter</taxon>
    </lineage>
</organism>
<proteinExistence type="predicted"/>
<keyword evidence="5" id="KW-0812">Transmembrane</keyword>
<evidence type="ECO:0000256" key="2">
    <source>
        <dbReference type="ARBA" id="ARBA00022803"/>
    </source>
</evidence>
<protein>
    <recommendedName>
        <fullName evidence="8">Tetratricopeptide repeat protein</fullName>
    </recommendedName>
</protein>
<dbReference type="RefSeq" id="WP_338238120.1">
    <property type="nucleotide sequence ID" value="NZ_BQKE01000002.1"/>
</dbReference>
<dbReference type="SUPFAM" id="SSF46894">
    <property type="entry name" value="C-terminal effector domain of the bipartite response regulators"/>
    <property type="match status" value="1"/>
</dbReference>
<feature type="repeat" description="TPR" evidence="3">
    <location>
        <begin position="144"/>
        <end position="177"/>
    </location>
</feature>
<evidence type="ECO:0000256" key="5">
    <source>
        <dbReference type="SAM" id="Phobius"/>
    </source>
</evidence>
<dbReference type="PANTHER" id="PTHR45641:SF19">
    <property type="entry name" value="NEPHROCYSTIN-3"/>
    <property type="match status" value="1"/>
</dbReference>
<dbReference type="AlphaFoldDB" id="A0AAN5ALJ5"/>
<gene>
    <name evidence="6" type="ORF">PEDI_34440</name>
</gene>
<dbReference type="InterPro" id="IPR011990">
    <property type="entry name" value="TPR-like_helical_dom_sf"/>
</dbReference>
<keyword evidence="5" id="KW-0472">Membrane</keyword>
<accession>A0AAN5ALJ5</accession>
<dbReference type="InterPro" id="IPR019734">
    <property type="entry name" value="TPR_rpt"/>
</dbReference>
<dbReference type="EMBL" id="BQKE01000002">
    <property type="protein sequence ID" value="GJM62892.1"/>
    <property type="molecule type" value="Genomic_DNA"/>
</dbReference>
<keyword evidence="5" id="KW-1133">Transmembrane helix</keyword>
<evidence type="ECO:0000256" key="4">
    <source>
        <dbReference type="SAM" id="Coils"/>
    </source>
</evidence>
<dbReference type="InterPro" id="IPR016032">
    <property type="entry name" value="Sig_transdc_resp-reg_C-effctor"/>
</dbReference>
<keyword evidence="1" id="KW-0677">Repeat</keyword>
<dbReference type="Proteomes" id="UP001310022">
    <property type="component" value="Unassembled WGS sequence"/>
</dbReference>
<dbReference type="PROSITE" id="PS50005">
    <property type="entry name" value="TPR"/>
    <property type="match status" value="2"/>
</dbReference>
<dbReference type="SUPFAM" id="SSF48452">
    <property type="entry name" value="TPR-like"/>
    <property type="match status" value="2"/>
</dbReference>
<dbReference type="SMART" id="SM00028">
    <property type="entry name" value="TPR"/>
    <property type="match status" value="5"/>
</dbReference>
<evidence type="ECO:0008006" key="8">
    <source>
        <dbReference type="Google" id="ProtNLM"/>
    </source>
</evidence>
<dbReference type="PANTHER" id="PTHR45641">
    <property type="entry name" value="TETRATRICOPEPTIDE REPEAT PROTEIN (AFU_ORTHOLOGUE AFUA_6G03870)"/>
    <property type="match status" value="1"/>
</dbReference>
<reference evidence="6 7" key="1">
    <citation type="submission" date="2021-12" db="EMBL/GenBank/DDBJ databases">
        <title>Genome sequencing of bacteria with rrn-lacking chromosome and rrn-plasmid.</title>
        <authorList>
            <person name="Anda M."/>
            <person name="Iwasaki W."/>
        </authorList>
    </citation>
    <scope>NUCLEOTIDE SEQUENCE [LARGE SCALE GENOMIC DNA]</scope>
    <source>
        <strain evidence="6 7">NBRC 15940</strain>
    </source>
</reference>
<keyword evidence="2 3" id="KW-0802">TPR repeat</keyword>
<comment type="caution">
    <text evidence="6">The sequence shown here is derived from an EMBL/GenBank/DDBJ whole genome shotgun (WGS) entry which is preliminary data.</text>
</comment>
<dbReference type="GO" id="GO:0006355">
    <property type="term" value="P:regulation of DNA-templated transcription"/>
    <property type="evidence" value="ECO:0007669"/>
    <property type="project" value="InterPro"/>
</dbReference>
<feature type="coiled-coil region" evidence="4">
    <location>
        <begin position="448"/>
        <end position="482"/>
    </location>
</feature>
<keyword evidence="4" id="KW-0175">Coiled coil</keyword>
<keyword evidence="7" id="KW-1185">Reference proteome</keyword>
<evidence type="ECO:0000313" key="7">
    <source>
        <dbReference type="Proteomes" id="UP001310022"/>
    </source>
</evidence>
<evidence type="ECO:0000256" key="1">
    <source>
        <dbReference type="ARBA" id="ARBA00022737"/>
    </source>
</evidence>
<dbReference type="GO" id="GO:0003677">
    <property type="term" value="F:DNA binding"/>
    <property type="evidence" value="ECO:0007669"/>
    <property type="project" value="InterPro"/>
</dbReference>
<dbReference type="Gene3D" id="1.25.40.10">
    <property type="entry name" value="Tetratricopeptide repeat domain"/>
    <property type="match status" value="3"/>
</dbReference>
<name>A0AAN5ALJ5_9BACT</name>
<feature type="transmembrane region" description="Helical" evidence="5">
    <location>
        <begin position="367"/>
        <end position="389"/>
    </location>
</feature>
<evidence type="ECO:0000313" key="6">
    <source>
        <dbReference type="EMBL" id="GJM62892.1"/>
    </source>
</evidence>
<sequence>MRQSKSTLPLYIFISILLLFYSNSVWANELNFNQRFPNSNKTSGIALIAEIEQITDSLPSLDQKCRWLLEAGSTLGQLGRWQEGKHCMLLARGYAQQSDSHLQAAVLYYLGLFDIQLNVFDKALEYLFESLEIRKEQDNPNEEQKIYNALGSIFEIISEYQKAIYYYQNALALSSSGKSKAYIHSNIGVCQMNNQNFKEAEDHLLKADSLISLTSTPYGKANIMVNLGEVYRKKQQHLKSEHCFREAERIGADYPQIIGEAQIGLGNIYYDLEKYDLCETYLRRNLENISSHTKISALKLLADISRKKENFRQYADDFSSYITLKDSVYQVDKIRKLATLHYEFEAAIKDKEISILQKDNELQKRRVYLLFAGVLLGVLLIIILCYRYVLMIKQKNLEKATYDKSQIQKMRLEESVYAEKKIRELQQKKFEETMASKSRELASNAIHLINKNKVLQQVKQNVNQLTLQNADQKNLIKQINKQIDGCLNPQQDWEQFKIHFEKTHPNFFARLKEDFPKLTENDLRFMSFLRANFSTKDIANVLNIDYRSANMTRYRIRKKIALENEQDLMEFVRAY</sequence>
<evidence type="ECO:0000256" key="3">
    <source>
        <dbReference type="PROSITE-ProRule" id="PRU00339"/>
    </source>
</evidence>